<proteinExistence type="predicted"/>
<comment type="caution">
    <text evidence="1">The sequence shown here is derived from an EMBL/GenBank/DDBJ whole genome shotgun (WGS) entry which is preliminary data.</text>
</comment>
<reference evidence="1 2" key="1">
    <citation type="submission" date="2019-02" db="EMBL/GenBank/DDBJ databases">
        <title>Deep-cultivation of Planctomycetes and their phenomic and genomic characterization uncovers novel biology.</title>
        <authorList>
            <person name="Wiegand S."/>
            <person name="Jogler M."/>
            <person name="Boedeker C."/>
            <person name="Pinto D."/>
            <person name="Vollmers J."/>
            <person name="Rivas-Marin E."/>
            <person name="Kohn T."/>
            <person name="Peeters S.H."/>
            <person name="Heuer A."/>
            <person name="Rast P."/>
            <person name="Oberbeckmann S."/>
            <person name="Bunk B."/>
            <person name="Jeske O."/>
            <person name="Meyerdierks A."/>
            <person name="Storesund J.E."/>
            <person name="Kallscheuer N."/>
            <person name="Luecker S."/>
            <person name="Lage O.M."/>
            <person name="Pohl T."/>
            <person name="Merkel B.J."/>
            <person name="Hornburger P."/>
            <person name="Mueller R.-W."/>
            <person name="Bruemmer F."/>
            <person name="Labrenz M."/>
            <person name="Spormann A.M."/>
            <person name="Op Den Camp H."/>
            <person name="Overmann J."/>
            <person name="Amann R."/>
            <person name="Jetten M.S.M."/>
            <person name="Mascher T."/>
            <person name="Medema M.H."/>
            <person name="Devos D.P."/>
            <person name="Kaster A.-K."/>
            <person name="Ovreas L."/>
            <person name="Rohde M."/>
            <person name="Galperin M.Y."/>
            <person name="Jogler C."/>
        </authorList>
    </citation>
    <scope>NUCLEOTIDE SEQUENCE [LARGE SCALE GENOMIC DNA]</scope>
    <source>
        <strain evidence="1 2">Poly51</strain>
    </source>
</reference>
<dbReference type="EMBL" id="SJPW01000014">
    <property type="protein sequence ID" value="TWU43688.1"/>
    <property type="molecule type" value="Genomic_DNA"/>
</dbReference>
<dbReference type="AlphaFoldDB" id="A0A5C6E460"/>
<name>A0A5C6E460_9BACT</name>
<organism evidence="1 2">
    <name type="scientific">Rubripirellula tenax</name>
    <dbReference type="NCBI Taxonomy" id="2528015"/>
    <lineage>
        <taxon>Bacteria</taxon>
        <taxon>Pseudomonadati</taxon>
        <taxon>Planctomycetota</taxon>
        <taxon>Planctomycetia</taxon>
        <taxon>Pirellulales</taxon>
        <taxon>Pirellulaceae</taxon>
        <taxon>Rubripirellula</taxon>
    </lineage>
</organism>
<keyword evidence="2" id="KW-1185">Reference proteome</keyword>
<protein>
    <submittedName>
        <fullName evidence="1">Uncharacterized protein</fullName>
    </submittedName>
</protein>
<evidence type="ECO:0000313" key="1">
    <source>
        <dbReference type="EMBL" id="TWU43688.1"/>
    </source>
</evidence>
<evidence type="ECO:0000313" key="2">
    <source>
        <dbReference type="Proteomes" id="UP000318288"/>
    </source>
</evidence>
<gene>
    <name evidence="1" type="ORF">Poly51_62100</name>
</gene>
<dbReference type="Proteomes" id="UP000318288">
    <property type="component" value="Unassembled WGS sequence"/>
</dbReference>
<sequence length="177" mass="19976">MHRSRACELSRMDNQLSRPGDGHRYPNWCAVIPHQRRTLGIQTLATTGRSVDRFGRVVFRNVEHVATIAGRSGSHILGSASWFASLPRASDSTSNTVLCRDRLVWHLSRICDFPPCLLIPCLHHRYELATMVSPKWTESRLAASRRCFLLAQIIVATSRRYFPLARPMPVGGSPRNT</sequence>
<accession>A0A5C6E460</accession>